<dbReference type="SUPFAM" id="SSF53098">
    <property type="entry name" value="Ribonuclease H-like"/>
    <property type="match status" value="1"/>
</dbReference>
<dbReference type="EMBL" id="JELW01000061">
    <property type="protein sequence ID" value="EXU95898.1"/>
    <property type="molecule type" value="Genomic_DNA"/>
</dbReference>
<dbReference type="AlphaFoldDB" id="A0A014N7V3"/>
<feature type="region of interest" description="Disordered" evidence="6">
    <location>
        <begin position="374"/>
        <end position="395"/>
    </location>
</feature>
<feature type="compositionally biased region" description="Acidic residues" evidence="6">
    <location>
        <begin position="376"/>
        <end position="388"/>
    </location>
</feature>
<protein>
    <submittedName>
        <fullName evidence="7">Uncharacterized protein</fullName>
    </submittedName>
</protein>
<dbReference type="PANTHER" id="PTHR46481:SF10">
    <property type="entry name" value="ZINC FINGER BED DOMAIN-CONTAINING PROTEIN 39"/>
    <property type="match status" value="1"/>
</dbReference>
<keyword evidence="4" id="KW-0862">Zinc</keyword>
<evidence type="ECO:0000256" key="2">
    <source>
        <dbReference type="ARBA" id="ARBA00022723"/>
    </source>
</evidence>
<keyword evidence="3" id="KW-0863">Zinc-finger</keyword>
<evidence type="ECO:0000256" key="4">
    <source>
        <dbReference type="ARBA" id="ARBA00022833"/>
    </source>
</evidence>
<dbReference type="Proteomes" id="UP000030151">
    <property type="component" value="Unassembled WGS sequence"/>
</dbReference>
<dbReference type="eggNOG" id="KOG1121">
    <property type="taxonomic scope" value="Eukaryota"/>
</dbReference>
<dbReference type="GO" id="GO:0008270">
    <property type="term" value="F:zinc ion binding"/>
    <property type="evidence" value="ECO:0007669"/>
    <property type="project" value="UniProtKB-KW"/>
</dbReference>
<organism evidence="7">
    <name type="scientific">Metarhizium robertsii</name>
    <dbReference type="NCBI Taxonomy" id="568076"/>
    <lineage>
        <taxon>Eukaryota</taxon>
        <taxon>Fungi</taxon>
        <taxon>Dikarya</taxon>
        <taxon>Ascomycota</taxon>
        <taxon>Pezizomycotina</taxon>
        <taxon>Sordariomycetes</taxon>
        <taxon>Hypocreomycetidae</taxon>
        <taxon>Hypocreales</taxon>
        <taxon>Clavicipitaceae</taxon>
        <taxon>Metarhizium</taxon>
    </lineage>
</organism>
<proteinExistence type="predicted"/>
<gene>
    <name evidence="7" type="ORF">X797_011020</name>
</gene>
<comment type="subcellular location">
    <subcellularLocation>
        <location evidence="1">Nucleus</location>
    </subcellularLocation>
</comment>
<dbReference type="OrthoDB" id="4987009at2759"/>
<evidence type="ECO:0000256" key="1">
    <source>
        <dbReference type="ARBA" id="ARBA00004123"/>
    </source>
</evidence>
<dbReference type="HOGENOM" id="CLU_009123_10_2_1"/>
<keyword evidence="5" id="KW-0539">Nucleus</keyword>
<dbReference type="PANTHER" id="PTHR46481">
    <property type="entry name" value="ZINC FINGER BED DOMAIN-CONTAINING PROTEIN 4"/>
    <property type="match status" value="1"/>
</dbReference>
<evidence type="ECO:0000256" key="3">
    <source>
        <dbReference type="ARBA" id="ARBA00022771"/>
    </source>
</evidence>
<keyword evidence="2" id="KW-0479">Metal-binding</keyword>
<accession>A0A014N7V3</accession>
<feature type="region of interest" description="Disordered" evidence="6">
    <location>
        <begin position="1"/>
        <end position="33"/>
    </location>
</feature>
<dbReference type="InterPro" id="IPR012337">
    <property type="entry name" value="RNaseH-like_sf"/>
</dbReference>
<dbReference type="GO" id="GO:0005634">
    <property type="term" value="C:nucleus"/>
    <property type="evidence" value="ECO:0007669"/>
    <property type="project" value="UniProtKB-SubCell"/>
</dbReference>
<evidence type="ECO:0000256" key="5">
    <source>
        <dbReference type="ARBA" id="ARBA00023242"/>
    </source>
</evidence>
<evidence type="ECO:0000256" key="6">
    <source>
        <dbReference type="SAM" id="MobiDB-lite"/>
    </source>
</evidence>
<evidence type="ECO:0000313" key="7">
    <source>
        <dbReference type="EMBL" id="EXU95898.1"/>
    </source>
</evidence>
<dbReference type="InterPro" id="IPR052035">
    <property type="entry name" value="ZnF_BED_domain_contain"/>
</dbReference>
<comment type="caution">
    <text evidence="7">The sequence shown here is derived from an EMBL/GenBank/DDBJ whole genome shotgun (WGS) entry which is preliminary data.</text>
</comment>
<name>A0A014N7V3_9HYPO</name>
<reference evidence="7" key="1">
    <citation type="submission" date="2014-02" db="EMBL/GenBank/DDBJ databases">
        <title>The genome sequence of the entomopathogenic fungus Metarhizium robertsii ARSEF 2575.</title>
        <authorList>
            <person name="Giuliano Garisto Donzelli B."/>
            <person name="Roe B.A."/>
            <person name="Macmil S.L."/>
            <person name="Krasnoff S.B."/>
            <person name="Gibson D.M."/>
        </authorList>
    </citation>
    <scope>NUCLEOTIDE SEQUENCE [LARGE SCALE GENOMIC DNA]</scope>
    <source>
        <strain evidence="7">ARSEF 2575</strain>
    </source>
</reference>
<sequence>MDPFDDETDNVSSTPPPSEPSTNSTSSAHEPSRFPDYQMWTTERFKRFPNFTACHDPSRERTWWWQFGFRMKDHGSESHKIVWVCERCFLRNKTKAARYTFIASTAGSIVRHLRKEHKVVQPVGSHEEVALGTGAAKRNVLDMLRADPKNPRDQSLLSNLHTLFDPAMNQLLLLDWLTYHNLPFNLVNSERFKRLLLYNNPCLQEGQIPSDRTLVNLLEKEYNRALDPVKVLQKARSMIHFTFDGWTSRQNTSFLGVNAHFIDRNWKQWRILLALPALRKRHTGAALADEVADTICAFSLRNRIGYFTLDNATNNDTAMEALAYEFDFDQYERRIRCAPYFLNLALLAHWGDQDFMTEQDERLQLSDAVNALKSDDDFDAPVPEEDLELSTTSGESQDSCLVPEMVDAVTMEKYRKFGPFGKLHNIGIALRTSSQLLEDFHEAQRQTAPDEPVLTFSNLLRLPQSSSRGAGIPGQRSTSGGFDEYFQVVEMLLDHLELAVQGVVIEENDDQMMEEVHLFDDMDAKTRRLLKIYVKLGWKKLNDYYSKLTSTAYVAAVVFHPCKKWRTLEQLWNQLPSRQMFEWKRTYAGSLRRIWETKYKNTAHELAYNTISAHGSQDGLDYIERWLAFSRSIARADAQGPQSKQRKQSISLSPQDELDQYLSEPPVDNMAYKTDPIGWWRDVGAV</sequence>